<organism evidence="1 2">
    <name type="scientific">Virgisporangium aurantiacum</name>
    <dbReference type="NCBI Taxonomy" id="175570"/>
    <lineage>
        <taxon>Bacteria</taxon>
        <taxon>Bacillati</taxon>
        <taxon>Actinomycetota</taxon>
        <taxon>Actinomycetes</taxon>
        <taxon>Micromonosporales</taxon>
        <taxon>Micromonosporaceae</taxon>
        <taxon>Virgisporangium</taxon>
    </lineage>
</organism>
<evidence type="ECO:0000313" key="1">
    <source>
        <dbReference type="EMBL" id="GIJ58530.1"/>
    </source>
</evidence>
<keyword evidence="2" id="KW-1185">Reference proteome</keyword>
<protein>
    <submittedName>
        <fullName evidence="1">Uncharacterized protein</fullName>
    </submittedName>
</protein>
<dbReference type="Proteomes" id="UP000612585">
    <property type="component" value="Unassembled WGS sequence"/>
</dbReference>
<evidence type="ECO:0000313" key="2">
    <source>
        <dbReference type="Proteomes" id="UP000612585"/>
    </source>
</evidence>
<reference evidence="1" key="1">
    <citation type="submission" date="2021-01" db="EMBL/GenBank/DDBJ databases">
        <title>Whole genome shotgun sequence of Virgisporangium aurantiacum NBRC 16421.</title>
        <authorList>
            <person name="Komaki H."/>
            <person name="Tamura T."/>
        </authorList>
    </citation>
    <scope>NUCLEOTIDE SEQUENCE</scope>
    <source>
        <strain evidence="1">NBRC 16421</strain>
    </source>
</reference>
<name>A0A8J3ZB53_9ACTN</name>
<comment type="caution">
    <text evidence="1">The sequence shown here is derived from an EMBL/GenBank/DDBJ whole genome shotgun (WGS) entry which is preliminary data.</text>
</comment>
<sequence length="210" mass="22603">MSIVLAAHVVADHRPGGPTGWPVPLSTTVGGHTTAIEFVVDGRAWRIALLASRYLDHPTEEFVAVVERACGQHYVFRRLGGFAGCGELRVRSHSVFASPDGVGADLHLVYEPDLARGDPPADDAMHWIQVVHHGAAAGLDNGGRANPFYPYGGRTSVNGHPVVNVQATPSLSRPDRHRFTAETFLVRDSGRGVVDIFGGLRWGWEATEIG</sequence>
<dbReference type="RefSeq" id="WP_203999441.1">
    <property type="nucleotide sequence ID" value="NZ_BOPG01000037.1"/>
</dbReference>
<dbReference type="EMBL" id="BOPG01000037">
    <property type="protein sequence ID" value="GIJ58530.1"/>
    <property type="molecule type" value="Genomic_DNA"/>
</dbReference>
<gene>
    <name evidence="1" type="ORF">Vau01_060460</name>
</gene>
<accession>A0A8J3ZB53</accession>
<dbReference type="AlphaFoldDB" id="A0A8J3ZB53"/>
<proteinExistence type="predicted"/>